<proteinExistence type="inferred from homology"/>
<comment type="similarity">
    <text evidence="1">Belongs to the 'GDXG' lipolytic enzyme family.</text>
</comment>
<gene>
    <name evidence="4" type="ORF">AKO1_011013</name>
</gene>
<dbReference type="GO" id="GO:0016787">
    <property type="term" value="F:hydrolase activity"/>
    <property type="evidence" value="ECO:0007669"/>
    <property type="project" value="UniProtKB-KW"/>
</dbReference>
<dbReference type="InterPro" id="IPR029058">
    <property type="entry name" value="AB_hydrolase_fold"/>
</dbReference>
<evidence type="ECO:0000259" key="3">
    <source>
        <dbReference type="Pfam" id="PF07859"/>
    </source>
</evidence>
<dbReference type="InterPro" id="IPR050300">
    <property type="entry name" value="GDXG_lipolytic_enzyme"/>
</dbReference>
<dbReference type="Pfam" id="PF07859">
    <property type="entry name" value="Abhydrolase_3"/>
    <property type="match status" value="1"/>
</dbReference>
<dbReference type="SUPFAM" id="SSF53474">
    <property type="entry name" value="alpha/beta-Hydrolases"/>
    <property type="match status" value="1"/>
</dbReference>
<dbReference type="Proteomes" id="UP001431209">
    <property type="component" value="Unassembled WGS sequence"/>
</dbReference>
<comment type="caution">
    <text evidence="4">The sequence shown here is derived from an EMBL/GenBank/DDBJ whole genome shotgun (WGS) entry which is preliminary data.</text>
</comment>
<evidence type="ECO:0000256" key="1">
    <source>
        <dbReference type="ARBA" id="ARBA00010515"/>
    </source>
</evidence>
<keyword evidence="5" id="KW-1185">Reference proteome</keyword>
<reference evidence="4 5" key="1">
    <citation type="submission" date="2024-03" db="EMBL/GenBank/DDBJ databases">
        <title>The Acrasis kona genome and developmental transcriptomes reveal deep origins of eukaryotic multicellular pathways.</title>
        <authorList>
            <person name="Sheikh S."/>
            <person name="Fu C.-J."/>
            <person name="Brown M.W."/>
            <person name="Baldauf S.L."/>
        </authorList>
    </citation>
    <scope>NUCLEOTIDE SEQUENCE [LARGE SCALE GENOMIC DNA]</scope>
    <source>
        <strain evidence="4 5">ATCC MYA-3509</strain>
    </source>
</reference>
<dbReference type="AlphaFoldDB" id="A0AAW2YUJ6"/>
<dbReference type="PROSITE" id="PS01173">
    <property type="entry name" value="LIPASE_GDXG_HIS"/>
    <property type="match status" value="1"/>
</dbReference>
<sequence length="313" mass="34613">MQRLDDSVRNLFQAMKENSDSPPIESLSLEDLREGYRVSRKKLAPEPQNVAEVQDIQIPTHNGSVTVRLYRGINTTTQTKLPCLIYFHGGGWVVGSIDTHDYICRIIANDANCIVASVDYNLSPESKFPSAVEESFQVLKYISLEGSRRGIDTTRIALGGDSAGGNLAAVTAILARDRSIAVKYQVLVYPVCDLHLRSSSYDTLGEEYLLTRDSMQYYVDKYLDNLDQRDDWRASPILAQDMSNLPSALVITAGLDPLCEEGIKYANKLKEANVNVKIKEFSGQIHGFLAMGGAIPEALEAISDIVKGIKQHV</sequence>
<evidence type="ECO:0000313" key="4">
    <source>
        <dbReference type="EMBL" id="KAL0480465.1"/>
    </source>
</evidence>
<dbReference type="FunFam" id="3.40.50.1820:FF:000089">
    <property type="entry name" value="Alpha/beta hydrolase"/>
    <property type="match status" value="1"/>
</dbReference>
<feature type="domain" description="Alpha/beta hydrolase fold-3" evidence="3">
    <location>
        <begin position="84"/>
        <end position="289"/>
    </location>
</feature>
<dbReference type="InterPro" id="IPR013094">
    <property type="entry name" value="AB_hydrolase_3"/>
</dbReference>
<dbReference type="PANTHER" id="PTHR48081">
    <property type="entry name" value="AB HYDROLASE SUPERFAMILY PROTEIN C4A8.06C"/>
    <property type="match status" value="1"/>
</dbReference>
<name>A0AAW2YUJ6_9EUKA</name>
<protein>
    <submittedName>
        <fullName evidence="4">Carboxylesterase NlhH</fullName>
    </submittedName>
</protein>
<dbReference type="Gene3D" id="3.40.50.1820">
    <property type="entry name" value="alpha/beta hydrolase"/>
    <property type="match status" value="1"/>
</dbReference>
<dbReference type="EMBL" id="JAOPGA020000657">
    <property type="protein sequence ID" value="KAL0480465.1"/>
    <property type="molecule type" value="Genomic_DNA"/>
</dbReference>
<dbReference type="InterPro" id="IPR002168">
    <property type="entry name" value="Lipase_GDXG_HIS_AS"/>
</dbReference>
<accession>A0AAW2YUJ6</accession>
<dbReference type="PANTHER" id="PTHR48081:SF8">
    <property type="entry name" value="ALPHA_BETA HYDROLASE FOLD-3 DOMAIN-CONTAINING PROTEIN-RELATED"/>
    <property type="match status" value="1"/>
</dbReference>
<evidence type="ECO:0000313" key="5">
    <source>
        <dbReference type="Proteomes" id="UP001431209"/>
    </source>
</evidence>
<keyword evidence="2" id="KW-0378">Hydrolase</keyword>
<organism evidence="4 5">
    <name type="scientific">Acrasis kona</name>
    <dbReference type="NCBI Taxonomy" id="1008807"/>
    <lineage>
        <taxon>Eukaryota</taxon>
        <taxon>Discoba</taxon>
        <taxon>Heterolobosea</taxon>
        <taxon>Tetramitia</taxon>
        <taxon>Eutetramitia</taxon>
        <taxon>Acrasidae</taxon>
        <taxon>Acrasis</taxon>
    </lineage>
</organism>
<evidence type="ECO:0000256" key="2">
    <source>
        <dbReference type="ARBA" id="ARBA00022801"/>
    </source>
</evidence>